<sequence>MKYLARNTDTNIITLVFEMPVQTTPPLELVEVPDDQYDLSMLNSIFVDVDNYKPYPSFTEGWWESNGTDWIDSRDDDEVWDHVRTKRNKELAESDWTQLKDAPLTSLKRGLWTTYRQELRDIPNNNLDNPRAAEKALKDTILNRPTS</sequence>
<reference evidence="2" key="1">
    <citation type="journal article" date="2015" name="Nature">
        <title>Complex archaea that bridge the gap between prokaryotes and eukaryotes.</title>
        <authorList>
            <person name="Spang A."/>
            <person name="Saw J.H."/>
            <person name="Jorgensen S.L."/>
            <person name="Zaremba-Niedzwiedzka K."/>
            <person name="Martijn J."/>
            <person name="Lind A.E."/>
            <person name="van Eijk R."/>
            <person name="Schleper C."/>
            <person name="Guy L."/>
            <person name="Ettema T.J."/>
        </authorList>
    </citation>
    <scope>NUCLEOTIDE SEQUENCE</scope>
</reference>
<dbReference type="InterPro" id="IPR031893">
    <property type="entry name" value="Phage_tail_APC"/>
</dbReference>
<organism evidence="2">
    <name type="scientific">marine sediment metagenome</name>
    <dbReference type="NCBI Taxonomy" id="412755"/>
    <lineage>
        <taxon>unclassified sequences</taxon>
        <taxon>metagenomes</taxon>
        <taxon>ecological metagenomes</taxon>
    </lineage>
</organism>
<dbReference type="Pfam" id="PF16778">
    <property type="entry name" value="Phage_tail_APC"/>
    <property type="match status" value="1"/>
</dbReference>
<proteinExistence type="predicted"/>
<comment type="caution">
    <text evidence="2">The sequence shown here is derived from an EMBL/GenBank/DDBJ whole genome shotgun (WGS) entry which is preliminary data.</text>
</comment>
<name>A0A0F9PC88_9ZZZZ</name>
<dbReference type="AlphaFoldDB" id="A0A0F9PC88"/>
<evidence type="ECO:0000313" key="2">
    <source>
        <dbReference type="EMBL" id="KKM90987.1"/>
    </source>
</evidence>
<accession>A0A0F9PC88</accession>
<dbReference type="Gene3D" id="6.10.140.1310">
    <property type="match status" value="1"/>
</dbReference>
<evidence type="ECO:0000259" key="1">
    <source>
        <dbReference type="Pfam" id="PF16778"/>
    </source>
</evidence>
<gene>
    <name evidence="2" type="ORF">LCGC14_1233100</name>
</gene>
<feature type="domain" description="Phage tail assembly chaperone-like" evidence="1">
    <location>
        <begin position="81"/>
        <end position="125"/>
    </location>
</feature>
<protein>
    <recommendedName>
        <fullName evidence="1">Phage tail assembly chaperone-like domain-containing protein</fullName>
    </recommendedName>
</protein>
<dbReference type="EMBL" id="LAZR01006598">
    <property type="protein sequence ID" value="KKM90987.1"/>
    <property type="molecule type" value="Genomic_DNA"/>
</dbReference>